<dbReference type="EMBL" id="GBXM01059632">
    <property type="protein sequence ID" value="JAH48945.1"/>
    <property type="molecule type" value="Transcribed_RNA"/>
</dbReference>
<dbReference type="AlphaFoldDB" id="A0A0E9T7U9"/>
<organism evidence="1">
    <name type="scientific">Anguilla anguilla</name>
    <name type="common">European freshwater eel</name>
    <name type="synonym">Muraena anguilla</name>
    <dbReference type="NCBI Taxonomy" id="7936"/>
    <lineage>
        <taxon>Eukaryota</taxon>
        <taxon>Metazoa</taxon>
        <taxon>Chordata</taxon>
        <taxon>Craniata</taxon>
        <taxon>Vertebrata</taxon>
        <taxon>Euteleostomi</taxon>
        <taxon>Actinopterygii</taxon>
        <taxon>Neopterygii</taxon>
        <taxon>Teleostei</taxon>
        <taxon>Anguilliformes</taxon>
        <taxon>Anguillidae</taxon>
        <taxon>Anguilla</taxon>
    </lineage>
</organism>
<reference evidence="1" key="2">
    <citation type="journal article" date="2015" name="Fish Shellfish Immunol.">
        <title>Early steps in the European eel (Anguilla anguilla)-Vibrio vulnificus interaction in the gills: Role of the RtxA13 toxin.</title>
        <authorList>
            <person name="Callol A."/>
            <person name="Pajuelo D."/>
            <person name="Ebbesson L."/>
            <person name="Teles M."/>
            <person name="MacKenzie S."/>
            <person name="Amaro C."/>
        </authorList>
    </citation>
    <scope>NUCLEOTIDE SEQUENCE</scope>
</reference>
<protein>
    <submittedName>
        <fullName evidence="1">Uncharacterized protein</fullName>
    </submittedName>
</protein>
<evidence type="ECO:0000313" key="1">
    <source>
        <dbReference type="EMBL" id="JAH48945.1"/>
    </source>
</evidence>
<reference evidence="1" key="1">
    <citation type="submission" date="2014-11" db="EMBL/GenBank/DDBJ databases">
        <authorList>
            <person name="Amaro Gonzalez C."/>
        </authorList>
    </citation>
    <scope>NUCLEOTIDE SEQUENCE</scope>
</reference>
<name>A0A0E9T7U9_ANGAN</name>
<accession>A0A0E9T7U9</accession>
<sequence length="67" mass="7558">MVEAKFCVGMQLTSGSFNCPEKDEPIDFTKMLPNVGVTTEATIPETAEIGVKPDYYRFDFPRSNKHQ</sequence>
<proteinExistence type="predicted"/>